<dbReference type="InterPro" id="IPR000801">
    <property type="entry name" value="Esterase-like"/>
</dbReference>
<dbReference type="RefSeq" id="WP_263038784.1">
    <property type="nucleotide sequence ID" value="NZ_JAOTPL010000022.1"/>
</dbReference>
<dbReference type="GO" id="GO:0016788">
    <property type="term" value="F:hydrolase activity, acting on ester bonds"/>
    <property type="evidence" value="ECO:0007669"/>
    <property type="project" value="TreeGrafter"/>
</dbReference>
<dbReference type="EMBL" id="JAOTPL010000022">
    <property type="protein sequence ID" value="MCU7695296.1"/>
    <property type="molecule type" value="Genomic_DNA"/>
</dbReference>
<keyword evidence="2 4" id="KW-0378">Hydrolase</keyword>
<organism evidence="4 5">
    <name type="scientific">Haoranjiania flava</name>
    <dbReference type="NCBI Taxonomy" id="1856322"/>
    <lineage>
        <taxon>Bacteria</taxon>
        <taxon>Pseudomonadati</taxon>
        <taxon>Bacteroidota</taxon>
        <taxon>Chitinophagia</taxon>
        <taxon>Chitinophagales</taxon>
        <taxon>Chitinophagaceae</taxon>
        <taxon>Haoranjiania</taxon>
    </lineage>
</organism>
<dbReference type="PANTHER" id="PTHR40841">
    <property type="entry name" value="SIDEROPHORE TRIACETYLFUSARININE C ESTERASE"/>
    <property type="match status" value="1"/>
</dbReference>
<keyword evidence="5" id="KW-1185">Reference proteome</keyword>
<reference evidence="4" key="1">
    <citation type="submission" date="2022-10" db="EMBL/GenBank/DDBJ databases">
        <authorList>
            <person name="Kim H.S."/>
            <person name="Kim J.-S."/>
            <person name="Suh M.K."/>
            <person name="Eom M.K."/>
            <person name="Lee J.-S."/>
        </authorList>
    </citation>
    <scope>NUCLEOTIDE SEQUENCE</scope>
    <source>
        <strain evidence="4">LIP-5</strain>
    </source>
</reference>
<sequence>MKTSIRFITVLLALICCRNVAAQIISAPLNIGITEKFYSKILREDRKINIYLPENYNFKDTLKYPVILIPDGGIEEDFIHIAGIVRYYTQPWIARFPKSIVVGIENTNRKRDFTFAVTSLDFIQKNGYKKEAIAAYGGSGNYIAFLKNELMPYLHAKYRAGLQRTVIGESLAGLLATEILLAHTDIFDNYIIVSPSLWWNDGSLLKQKDKIESLDNKVKVYIGAPNESEDKKMFADAKTLYNIASQNKHITAFFDHISDEYHATVFHQAVYNGFKKLYPL</sequence>
<dbReference type="InterPro" id="IPR052558">
    <property type="entry name" value="Siderophore_Hydrolase_D"/>
</dbReference>
<feature type="signal peptide" evidence="3">
    <location>
        <begin position="1"/>
        <end position="22"/>
    </location>
</feature>
<comment type="similarity">
    <text evidence="1">Belongs to the esterase D family.</text>
</comment>
<keyword evidence="3" id="KW-0732">Signal</keyword>
<proteinExistence type="inferred from homology"/>
<dbReference type="Gene3D" id="3.40.50.1820">
    <property type="entry name" value="alpha/beta hydrolase"/>
    <property type="match status" value="1"/>
</dbReference>
<protein>
    <submittedName>
        <fullName evidence="4">Alpha/beta hydrolase-fold protein</fullName>
    </submittedName>
</protein>
<gene>
    <name evidence="4" type="ORF">OD355_12275</name>
</gene>
<feature type="chain" id="PRO_5042225244" evidence="3">
    <location>
        <begin position="23"/>
        <end position="280"/>
    </location>
</feature>
<evidence type="ECO:0000256" key="1">
    <source>
        <dbReference type="ARBA" id="ARBA00005622"/>
    </source>
</evidence>
<dbReference type="SUPFAM" id="SSF53474">
    <property type="entry name" value="alpha/beta-Hydrolases"/>
    <property type="match status" value="1"/>
</dbReference>
<evidence type="ECO:0000313" key="5">
    <source>
        <dbReference type="Proteomes" id="UP001209317"/>
    </source>
</evidence>
<evidence type="ECO:0000256" key="2">
    <source>
        <dbReference type="ARBA" id="ARBA00022801"/>
    </source>
</evidence>
<accession>A0AAE3IRY3</accession>
<comment type="caution">
    <text evidence="4">The sequence shown here is derived from an EMBL/GenBank/DDBJ whole genome shotgun (WGS) entry which is preliminary data.</text>
</comment>
<evidence type="ECO:0000313" key="4">
    <source>
        <dbReference type="EMBL" id="MCU7695296.1"/>
    </source>
</evidence>
<evidence type="ECO:0000256" key="3">
    <source>
        <dbReference type="SAM" id="SignalP"/>
    </source>
</evidence>
<dbReference type="PANTHER" id="PTHR40841:SF2">
    <property type="entry name" value="SIDEROPHORE-DEGRADING ESTERASE (EUROFUNG)"/>
    <property type="match status" value="1"/>
</dbReference>
<dbReference type="Proteomes" id="UP001209317">
    <property type="component" value="Unassembled WGS sequence"/>
</dbReference>
<name>A0AAE3IRY3_9BACT</name>
<dbReference type="Pfam" id="PF00756">
    <property type="entry name" value="Esterase"/>
    <property type="match status" value="1"/>
</dbReference>
<dbReference type="InterPro" id="IPR029058">
    <property type="entry name" value="AB_hydrolase_fold"/>
</dbReference>
<dbReference type="AlphaFoldDB" id="A0AAE3IRY3"/>